<reference evidence="4 5" key="1">
    <citation type="journal article" date="2016" name="Mol. Biol. Evol.">
        <title>Comparative Genomics of Early-Diverging Mushroom-Forming Fungi Provides Insights into the Origins of Lignocellulose Decay Capabilities.</title>
        <authorList>
            <person name="Nagy L.G."/>
            <person name="Riley R."/>
            <person name="Tritt A."/>
            <person name="Adam C."/>
            <person name="Daum C."/>
            <person name="Floudas D."/>
            <person name="Sun H."/>
            <person name="Yadav J.S."/>
            <person name="Pangilinan J."/>
            <person name="Larsson K.H."/>
            <person name="Matsuura K."/>
            <person name="Barry K."/>
            <person name="Labutti K."/>
            <person name="Kuo R."/>
            <person name="Ohm R.A."/>
            <person name="Bhattacharya S.S."/>
            <person name="Shirouzu T."/>
            <person name="Yoshinaga Y."/>
            <person name="Martin F.M."/>
            <person name="Grigoriev I.V."/>
            <person name="Hibbett D.S."/>
        </authorList>
    </citation>
    <scope>NUCLEOTIDE SEQUENCE [LARGE SCALE GENOMIC DNA]</scope>
    <source>
        <strain evidence="4 5">L-15889</strain>
    </source>
</reference>
<evidence type="ECO:0000313" key="4">
    <source>
        <dbReference type="EMBL" id="KZT64129.1"/>
    </source>
</evidence>
<dbReference type="InterPro" id="IPR000073">
    <property type="entry name" value="AB_hydrolase_1"/>
</dbReference>
<dbReference type="STRING" id="1314783.A0A165L9P9"/>
<proteinExistence type="inferred from homology"/>
<dbReference type="Proteomes" id="UP000076727">
    <property type="component" value="Unassembled WGS sequence"/>
</dbReference>
<dbReference type="PRINTS" id="PR00412">
    <property type="entry name" value="EPOXHYDRLASE"/>
</dbReference>
<dbReference type="AlphaFoldDB" id="A0A165L9P9"/>
<evidence type="ECO:0000313" key="5">
    <source>
        <dbReference type="Proteomes" id="UP000076727"/>
    </source>
</evidence>
<sequence length="330" mass="36487">MDCESYKVITTTRGMKYSYYFSPGDASKPTLLLVHGFPSTSYDWRNQVAFFQAEGYSIIAPDMLGYGGTDKPTDTALYKHSAICADVIDILDAEHVGKAIAIGHDWGAILVSHLAVYCRERLLAFAFLAVGYTPSFANFNYETAMTTFKQILGYEPYGYWRFFAEDGADQIMKDHLESTLGLIHPASPLIWKDSLCTPGAAKATLLADKKIPVALYITPEARHCVTNTFVQYGVGGALNWYKVILSGLAAEDDRGIPRERLPLPVPVFYAGGKNDCVSPPALALRHLTQLCPDLTVREVDAGHWLHLEAPDVVNEALKSWIETVEKKAKL</sequence>
<keyword evidence="1 4" id="KW-0378">Hydrolase</keyword>
<dbReference type="SUPFAM" id="SSF53474">
    <property type="entry name" value="alpha/beta-Hydrolases"/>
    <property type="match status" value="1"/>
</dbReference>
<dbReference type="InterPro" id="IPR000639">
    <property type="entry name" value="Epox_hydrolase-like"/>
</dbReference>
<evidence type="ECO:0000259" key="3">
    <source>
        <dbReference type="Pfam" id="PF00561"/>
    </source>
</evidence>
<dbReference type="InterPro" id="IPR029058">
    <property type="entry name" value="AB_hydrolase_fold"/>
</dbReference>
<organism evidence="4 5">
    <name type="scientific">Daedalea quercina L-15889</name>
    <dbReference type="NCBI Taxonomy" id="1314783"/>
    <lineage>
        <taxon>Eukaryota</taxon>
        <taxon>Fungi</taxon>
        <taxon>Dikarya</taxon>
        <taxon>Basidiomycota</taxon>
        <taxon>Agaricomycotina</taxon>
        <taxon>Agaricomycetes</taxon>
        <taxon>Polyporales</taxon>
        <taxon>Fomitopsis</taxon>
    </lineage>
</organism>
<dbReference type="Gene3D" id="3.40.50.1820">
    <property type="entry name" value="alpha/beta hydrolase"/>
    <property type="match status" value="1"/>
</dbReference>
<feature type="domain" description="AB hydrolase-1" evidence="3">
    <location>
        <begin position="29"/>
        <end position="310"/>
    </location>
</feature>
<evidence type="ECO:0000256" key="2">
    <source>
        <dbReference type="ARBA" id="ARBA00038334"/>
    </source>
</evidence>
<dbReference type="Pfam" id="PF00561">
    <property type="entry name" value="Abhydrolase_1"/>
    <property type="match status" value="1"/>
</dbReference>
<evidence type="ECO:0000256" key="1">
    <source>
        <dbReference type="ARBA" id="ARBA00022801"/>
    </source>
</evidence>
<accession>A0A165L9P9</accession>
<dbReference type="EMBL" id="KV429140">
    <property type="protein sequence ID" value="KZT64129.1"/>
    <property type="molecule type" value="Genomic_DNA"/>
</dbReference>
<dbReference type="GO" id="GO:0016787">
    <property type="term" value="F:hydrolase activity"/>
    <property type="evidence" value="ECO:0007669"/>
    <property type="project" value="UniProtKB-KW"/>
</dbReference>
<name>A0A165L9P9_9APHY</name>
<comment type="similarity">
    <text evidence="2">Belongs to the AB hydrolase superfamily. Epoxide hydrolase family.</text>
</comment>
<dbReference type="OrthoDB" id="408373at2759"/>
<keyword evidence="5" id="KW-1185">Reference proteome</keyword>
<gene>
    <name evidence="4" type="ORF">DAEQUDRAFT_733035</name>
</gene>
<protein>
    <submittedName>
        <fullName evidence="4">Alpha/beta-hydrolase</fullName>
    </submittedName>
</protein>
<dbReference type="PANTHER" id="PTHR43329">
    <property type="entry name" value="EPOXIDE HYDROLASE"/>
    <property type="match status" value="1"/>
</dbReference>